<gene>
    <name evidence="3" type="ORF">GCM10011274_46770</name>
</gene>
<name>A0A8H9IF68_9ALTE</name>
<dbReference type="EMBL" id="BMZC01000026">
    <property type="protein sequence ID" value="GGZ83922.1"/>
    <property type="molecule type" value="Genomic_DNA"/>
</dbReference>
<evidence type="ECO:0000313" key="3">
    <source>
        <dbReference type="EMBL" id="GGZ83922.1"/>
    </source>
</evidence>
<dbReference type="AlphaFoldDB" id="A0A8H9IF68"/>
<organism evidence="3 4">
    <name type="scientific">Paraglaciecola chathamensis</name>
    <dbReference type="NCBI Taxonomy" id="368405"/>
    <lineage>
        <taxon>Bacteria</taxon>
        <taxon>Pseudomonadati</taxon>
        <taxon>Pseudomonadota</taxon>
        <taxon>Gammaproteobacteria</taxon>
        <taxon>Alteromonadales</taxon>
        <taxon>Alteromonadaceae</taxon>
        <taxon>Paraglaciecola</taxon>
    </lineage>
</organism>
<keyword evidence="1" id="KW-0378">Hydrolase</keyword>
<dbReference type="PANTHER" id="PTHR43240:SF7">
    <property type="entry name" value="BLR7284 PROTEIN"/>
    <property type="match status" value="1"/>
</dbReference>
<evidence type="ECO:0000313" key="4">
    <source>
        <dbReference type="Proteomes" id="UP000622604"/>
    </source>
</evidence>
<evidence type="ECO:0000259" key="2">
    <source>
        <dbReference type="Pfam" id="PF03061"/>
    </source>
</evidence>
<accession>A0A8H9IF68</accession>
<protein>
    <recommendedName>
        <fullName evidence="2">Thioesterase domain-containing protein</fullName>
    </recommendedName>
</protein>
<dbReference type="PANTHER" id="PTHR43240">
    <property type="entry name" value="1,4-DIHYDROXY-2-NAPHTHOYL-COA THIOESTERASE 1"/>
    <property type="match status" value="1"/>
</dbReference>
<reference evidence="3" key="2">
    <citation type="submission" date="2020-09" db="EMBL/GenBank/DDBJ databases">
        <authorList>
            <person name="Sun Q."/>
            <person name="Kim S."/>
        </authorList>
    </citation>
    <scope>NUCLEOTIDE SEQUENCE</scope>
    <source>
        <strain evidence="3">KCTC 32337</strain>
    </source>
</reference>
<dbReference type="CDD" id="cd03443">
    <property type="entry name" value="PaaI_thioesterase"/>
    <property type="match status" value="1"/>
</dbReference>
<dbReference type="Pfam" id="PF03061">
    <property type="entry name" value="4HBT"/>
    <property type="match status" value="1"/>
</dbReference>
<proteinExistence type="predicted"/>
<dbReference type="GO" id="GO:0005829">
    <property type="term" value="C:cytosol"/>
    <property type="evidence" value="ECO:0007669"/>
    <property type="project" value="TreeGrafter"/>
</dbReference>
<feature type="domain" description="Thioesterase" evidence="2">
    <location>
        <begin position="62"/>
        <end position="136"/>
    </location>
</feature>
<dbReference type="InterPro" id="IPR003736">
    <property type="entry name" value="PAAI_dom"/>
</dbReference>
<evidence type="ECO:0000256" key="1">
    <source>
        <dbReference type="ARBA" id="ARBA00022801"/>
    </source>
</evidence>
<reference evidence="3" key="1">
    <citation type="journal article" date="2014" name="Int. J. Syst. Evol. Microbiol.">
        <title>Complete genome sequence of Corynebacterium casei LMG S-19264T (=DSM 44701T), isolated from a smear-ripened cheese.</title>
        <authorList>
            <consortium name="US DOE Joint Genome Institute (JGI-PGF)"/>
            <person name="Walter F."/>
            <person name="Albersmeier A."/>
            <person name="Kalinowski J."/>
            <person name="Ruckert C."/>
        </authorList>
    </citation>
    <scope>NUCLEOTIDE SEQUENCE</scope>
    <source>
        <strain evidence="3">KCTC 32337</strain>
    </source>
</reference>
<comment type="caution">
    <text evidence="3">The sequence shown here is derived from an EMBL/GenBank/DDBJ whole genome shotgun (WGS) entry which is preliminary data.</text>
</comment>
<dbReference type="Proteomes" id="UP000622604">
    <property type="component" value="Unassembled WGS sequence"/>
</dbReference>
<dbReference type="InterPro" id="IPR029069">
    <property type="entry name" value="HotDog_dom_sf"/>
</dbReference>
<dbReference type="Gene3D" id="3.10.129.10">
    <property type="entry name" value="Hotdog Thioesterase"/>
    <property type="match status" value="1"/>
</dbReference>
<dbReference type="SUPFAM" id="SSF54637">
    <property type="entry name" value="Thioesterase/thiol ester dehydrase-isomerase"/>
    <property type="match status" value="1"/>
</dbReference>
<dbReference type="GO" id="GO:0061522">
    <property type="term" value="F:1,4-dihydroxy-2-naphthoyl-CoA thioesterase activity"/>
    <property type="evidence" value="ECO:0007669"/>
    <property type="project" value="TreeGrafter"/>
</dbReference>
<dbReference type="RefSeq" id="WP_187447828.1">
    <property type="nucleotide sequence ID" value="NZ_BMZC01000026.1"/>
</dbReference>
<sequence length="160" mass="17238">MSEKKERTYLIDDPQFSVLSKKGFFGNIPHSKQLGMETVSLERNRAIFRIPFAESLVGDLANGIIHGGVILSLMDSVGGMATFCALPAMESIATLDLRVDFLKPALAGQGIEAAAECYKLTNTVAFIRGVAYQTDINDPVASCVATFMRASSSKMQGVVK</sequence>
<dbReference type="NCBIfam" id="TIGR00369">
    <property type="entry name" value="unchar_dom_1"/>
    <property type="match status" value="1"/>
</dbReference>
<dbReference type="InterPro" id="IPR006683">
    <property type="entry name" value="Thioestr_dom"/>
</dbReference>